<protein>
    <submittedName>
        <fullName evidence="1">Auxin response factor 1</fullName>
    </submittedName>
</protein>
<dbReference type="AlphaFoldDB" id="A0A6A1VBQ6"/>
<dbReference type="Proteomes" id="UP000516437">
    <property type="component" value="Chromosome 7"/>
</dbReference>
<keyword evidence="2" id="KW-1185">Reference proteome</keyword>
<gene>
    <name evidence="1" type="ORF">CJ030_MR7G007730</name>
</gene>
<reference evidence="1 2" key="1">
    <citation type="journal article" date="2019" name="Plant Biotechnol. J.">
        <title>The red bayberry genome and genetic basis of sex determination.</title>
        <authorList>
            <person name="Jia H.M."/>
            <person name="Jia H.J."/>
            <person name="Cai Q.L."/>
            <person name="Wang Y."/>
            <person name="Zhao H.B."/>
            <person name="Yang W.F."/>
            <person name="Wang G.Y."/>
            <person name="Li Y.H."/>
            <person name="Zhan D.L."/>
            <person name="Shen Y.T."/>
            <person name="Niu Q.F."/>
            <person name="Chang L."/>
            <person name="Qiu J."/>
            <person name="Zhao L."/>
            <person name="Xie H.B."/>
            <person name="Fu W.Y."/>
            <person name="Jin J."/>
            <person name="Li X.W."/>
            <person name="Jiao Y."/>
            <person name="Zhou C.C."/>
            <person name="Tu T."/>
            <person name="Chai C.Y."/>
            <person name="Gao J.L."/>
            <person name="Fan L.J."/>
            <person name="van de Weg E."/>
            <person name="Wang J.Y."/>
            <person name="Gao Z.S."/>
        </authorList>
    </citation>
    <scope>NUCLEOTIDE SEQUENCE [LARGE SCALE GENOMIC DNA]</scope>
    <source>
        <tissue evidence="1">Leaves</tissue>
    </source>
</reference>
<sequence>MSLVIVLQPIYCSEFCSMVRKIFIYTTEEAKRLSPKAKLPVPTEAKPGKLDTEVAVNTEDQSSIVGHGF</sequence>
<evidence type="ECO:0000313" key="2">
    <source>
        <dbReference type="Proteomes" id="UP000516437"/>
    </source>
</evidence>
<name>A0A6A1VBQ6_9ROSI</name>
<evidence type="ECO:0000313" key="1">
    <source>
        <dbReference type="EMBL" id="KAB1208620.1"/>
    </source>
</evidence>
<comment type="caution">
    <text evidence="1">The sequence shown here is derived from an EMBL/GenBank/DDBJ whole genome shotgun (WGS) entry which is preliminary data.</text>
</comment>
<organism evidence="1 2">
    <name type="scientific">Morella rubra</name>
    <name type="common">Chinese bayberry</name>
    <dbReference type="NCBI Taxonomy" id="262757"/>
    <lineage>
        <taxon>Eukaryota</taxon>
        <taxon>Viridiplantae</taxon>
        <taxon>Streptophyta</taxon>
        <taxon>Embryophyta</taxon>
        <taxon>Tracheophyta</taxon>
        <taxon>Spermatophyta</taxon>
        <taxon>Magnoliopsida</taxon>
        <taxon>eudicotyledons</taxon>
        <taxon>Gunneridae</taxon>
        <taxon>Pentapetalae</taxon>
        <taxon>rosids</taxon>
        <taxon>fabids</taxon>
        <taxon>Fagales</taxon>
        <taxon>Myricaceae</taxon>
        <taxon>Morella</taxon>
    </lineage>
</organism>
<dbReference type="EMBL" id="RXIC02000025">
    <property type="protein sequence ID" value="KAB1208620.1"/>
    <property type="molecule type" value="Genomic_DNA"/>
</dbReference>
<proteinExistence type="predicted"/>
<dbReference type="OrthoDB" id="1648454at2759"/>
<accession>A0A6A1VBQ6</accession>